<accession>A0A327XF72</accession>
<feature type="transmembrane region" description="Helical" evidence="1">
    <location>
        <begin position="111"/>
        <end position="134"/>
    </location>
</feature>
<keyword evidence="1" id="KW-1133">Transmembrane helix</keyword>
<sequence>MEKLSPQQIDTLHRHLLRNGTDEALLEELLDHLACEVEHYMWIGLPFETALEKVQLEASPKAFKYLRKTYQIELTLSEKQLQQADLDDIVFQFRNKAYGAYDLRQEYRYSLLMAMLMTVGLVMMMMSLLASFSAGKWNYLSVWGAIWTAGLICFSYALGTCVRQNIQQKYRIAR</sequence>
<comment type="caution">
    <text evidence="2">The sequence shown here is derived from an EMBL/GenBank/DDBJ whole genome shotgun (WGS) entry which is preliminary data.</text>
</comment>
<evidence type="ECO:0000256" key="1">
    <source>
        <dbReference type="SAM" id="Phobius"/>
    </source>
</evidence>
<proteinExistence type="predicted"/>
<gene>
    <name evidence="2" type="ORF">LX87_00977</name>
</gene>
<organism evidence="2 3">
    <name type="scientific">Larkinella arboricola</name>
    <dbReference type="NCBI Taxonomy" id="643671"/>
    <lineage>
        <taxon>Bacteria</taxon>
        <taxon>Pseudomonadati</taxon>
        <taxon>Bacteroidota</taxon>
        <taxon>Cytophagia</taxon>
        <taxon>Cytophagales</taxon>
        <taxon>Spirosomataceae</taxon>
        <taxon>Larkinella</taxon>
    </lineage>
</organism>
<dbReference type="AlphaFoldDB" id="A0A327XF72"/>
<protein>
    <submittedName>
        <fullName evidence="2">Uncharacterized protein</fullName>
    </submittedName>
</protein>
<reference evidence="2 3" key="1">
    <citation type="submission" date="2018-06" db="EMBL/GenBank/DDBJ databases">
        <title>Genomic Encyclopedia of Archaeal and Bacterial Type Strains, Phase II (KMG-II): from individual species to whole genera.</title>
        <authorList>
            <person name="Goeker M."/>
        </authorList>
    </citation>
    <scope>NUCLEOTIDE SEQUENCE [LARGE SCALE GENOMIC DNA]</scope>
    <source>
        <strain evidence="2 3">DSM 21851</strain>
    </source>
</reference>
<keyword evidence="1" id="KW-0812">Transmembrane</keyword>
<dbReference type="EMBL" id="QLMC01000001">
    <property type="protein sequence ID" value="RAK02856.1"/>
    <property type="molecule type" value="Genomic_DNA"/>
</dbReference>
<name>A0A327XF72_LARAB</name>
<feature type="transmembrane region" description="Helical" evidence="1">
    <location>
        <begin position="140"/>
        <end position="162"/>
    </location>
</feature>
<dbReference type="RefSeq" id="WP_111627018.1">
    <property type="nucleotide sequence ID" value="NZ_QLMC01000001.1"/>
</dbReference>
<evidence type="ECO:0000313" key="3">
    <source>
        <dbReference type="Proteomes" id="UP000248790"/>
    </source>
</evidence>
<evidence type="ECO:0000313" key="2">
    <source>
        <dbReference type="EMBL" id="RAK02856.1"/>
    </source>
</evidence>
<keyword evidence="1" id="KW-0472">Membrane</keyword>
<keyword evidence="3" id="KW-1185">Reference proteome</keyword>
<dbReference type="OrthoDB" id="951650at2"/>
<dbReference type="Proteomes" id="UP000248790">
    <property type="component" value="Unassembled WGS sequence"/>
</dbReference>